<dbReference type="Proteomes" id="UP000193411">
    <property type="component" value="Unassembled WGS sequence"/>
</dbReference>
<evidence type="ECO:0000256" key="1">
    <source>
        <dbReference type="SAM" id="MobiDB-lite"/>
    </source>
</evidence>
<evidence type="ECO:0000313" key="3">
    <source>
        <dbReference type="Proteomes" id="UP000193411"/>
    </source>
</evidence>
<sequence length="97" mass="11108">MRNDFECILATVFTCHATRSRLRYHCLNTSGASCAQPGSRTRRYPRPREMRPTRRDQKREQCTMIQQRTAARSAWSLSVTGDDADDVLVDDAKDDDA</sequence>
<proteinExistence type="predicted"/>
<feature type="compositionally biased region" description="Basic and acidic residues" evidence="1">
    <location>
        <begin position="46"/>
        <end position="61"/>
    </location>
</feature>
<comment type="caution">
    <text evidence="2">The sequence shown here is derived from an EMBL/GenBank/DDBJ whole genome shotgun (WGS) entry which is preliminary data.</text>
</comment>
<organism evidence="2 3">
    <name type="scientific">Catenaria anguillulae PL171</name>
    <dbReference type="NCBI Taxonomy" id="765915"/>
    <lineage>
        <taxon>Eukaryota</taxon>
        <taxon>Fungi</taxon>
        <taxon>Fungi incertae sedis</taxon>
        <taxon>Blastocladiomycota</taxon>
        <taxon>Blastocladiomycetes</taxon>
        <taxon>Blastocladiales</taxon>
        <taxon>Catenariaceae</taxon>
        <taxon>Catenaria</taxon>
    </lineage>
</organism>
<keyword evidence="3" id="KW-1185">Reference proteome</keyword>
<accession>A0A1Y2I0D0</accession>
<name>A0A1Y2I0D0_9FUNG</name>
<dbReference type="PROSITE" id="PS51257">
    <property type="entry name" value="PROKAR_LIPOPROTEIN"/>
    <property type="match status" value="1"/>
</dbReference>
<evidence type="ECO:0000313" key="2">
    <source>
        <dbReference type="EMBL" id="ORZ39433.1"/>
    </source>
</evidence>
<gene>
    <name evidence="2" type="ORF">BCR44DRAFT_1426539</name>
</gene>
<feature type="region of interest" description="Disordered" evidence="1">
    <location>
        <begin position="32"/>
        <end position="68"/>
    </location>
</feature>
<dbReference type="AlphaFoldDB" id="A0A1Y2I0D0"/>
<reference evidence="2 3" key="1">
    <citation type="submission" date="2016-07" db="EMBL/GenBank/DDBJ databases">
        <title>Pervasive Adenine N6-methylation of Active Genes in Fungi.</title>
        <authorList>
            <consortium name="DOE Joint Genome Institute"/>
            <person name="Mondo S.J."/>
            <person name="Dannebaum R.O."/>
            <person name="Kuo R.C."/>
            <person name="Labutti K."/>
            <person name="Haridas S."/>
            <person name="Kuo A."/>
            <person name="Salamov A."/>
            <person name="Ahrendt S.R."/>
            <person name="Lipzen A."/>
            <person name="Sullivan W."/>
            <person name="Andreopoulos W.B."/>
            <person name="Clum A."/>
            <person name="Lindquist E."/>
            <person name="Daum C."/>
            <person name="Ramamoorthy G.K."/>
            <person name="Gryganskyi A."/>
            <person name="Culley D."/>
            <person name="Magnuson J.K."/>
            <person name="James T.Y."/>
            <person name="O'Malley M.A."/>
            <person name="Stajich J.E."/>
            <person name="Spatafora J.W."/>
            <person name="Visel A."/>
            <person name="Grigoriev I.V."/>
        </authorList>
    </citation>
    <scope>NUCLEOTIDE SEQUENCE [LARGE SCALE GENOMIC DNA]</scope>
    <source>
        <strain evidence="2 3">PL171</strain>
    </source>
</reference>
<protein>
    <submittedName>
        <fullName evidence="2">Uncharacterized protein</fullName>
    </submittedName>
</protein>
<dbReference type="EMBL" id="MCFL01000005">
    <property type="protein sequence ID" value="ORZ39433.1"/>
    <property type="molecule type" value="Genomic_DNA"/>
</dbReference>